<feature type="compositionally biased region" description="Acidic residues" evidence="2">
    <location>
        <begin position="96"/>
        <end position="112"/>
    </location>
</feature>
<dbReference type="InterPro" id="IPR007139">
    <property type="entry name" value="DUF349"/>
</dbReference>
<dbReference type="Pfam" id="PF03993">
    <property type="entry name" value="DUF349"/>
    <property type="match status" value="5"/>
</dbReference>
<feature type="compositionally biased region" description="Basic and acidic residues" evidence="2">
    <location>
        <begin position="63"/>
        <end position="72"/>
    </location>
</feature>
<evidence type="ECO:0000313" key="3">
    <source>
        <dbReference type="EMBL" id="WKN36130.1"/>
    </source>
</evidence>
<accession>A0AA49JGA4</accession>
<name>A0AA49JGA4_9BACT</name>
<feature type="region of interest" description="Disordered" evidence="2">
    <location>
        <begin position="1"/>
        <end position="196"/>
    </location>
</feature>
<reference evidence="3" key="2">
    <citation type="journal article" date="2024" name="Antonie Van Leeuwenhoek">
        <title>Roseihalotalea indica gen. nov., sp. nov., a halophilic Bacteroidetes from mesopelagic Southwest Indian Ocean with higher carbohydrate metabolic potential.</title>
        <authorList>
            <person name="Chen B."/>
            <person name="Zhang M."/>
            <person name="Lin D."/>
            <person name="Ye J."/>
            <person name="Tang K."/>
        </authorList>
    </citation>
    <scope>NUCLEOTIDE SEQUENCE</scope>
    <source>
        <strain evidence="3">TK19036</strain>
    </source>
</reference>
<feature type="compositionally biased region" description="Low complexity" evidence="2">
    <location>
        <begin position="113"/>
        <end position="126"/>
    </location>
</feature>
<feature type="compositionally biased region" description="Acidic residues" evidence="2">
    <location>
        <begin position="176"/>
        <end position="186"/>
    </location>
</feature>
<keyword evidence="1" id="KW-0175">Coiled coil</keyword>
<organism evidence="3">
    <name type="scientific">Roseihalotalea indica</name>
    <dbReference type="NCBI Taxonomy" id="2867963"/>
    <lineage>
        <taxon>Bacteria</taxon>
        <taxon>Pseudomonadati</taxon>
        <taxon>Bacteroidota</taxon>
        <taxon>Cytophagia</taxon>
        <taxon>Cytophagales</taxon>
        <taxon>Catalimonadaceae</taxon>
        <taxon>Roseihalotalea</taxon>
    </lineage>
</organism>
<evidence type="ECO:0000256" key="2">
    <source>
        <dbReference type="SAM" id="MobiDB-lite"/>
    </source>
</evidence>
<feature type="compositionally biased region" description="Basic and acidic residues" evidence="2">
    <location>
        <begin position="1"/>
        <end position="26"/>
    </location>
</feature>
<gene>
    <name evidence="3" type="ORF">K4G66_27565</name>
</gene>
<proteinExistence type="predicted"/>
<dbReference type="EMBL" id="CP120682">
    <property type="protein sequence ID" value="WKN36130.1"/>
    <property type="molecule type" value="Genomic_DNA"/>
</dbReference>
<feature type="compositionally biased region" description="Polar residues" evidence="2">
    <location>
        <begin position="44"/>
        <end position="62"/>
    </location>
</feature>
<feature type="compositionally biased region" description="Basic and acidic residues" evidence="2">
    <location>
        <begin position="33"/>
        <end position="43"/>
    </location>
</feature>
<sequence length="758" mass="87441">MAEAPENQKEEQPSENIRQEKSKDESAESTSESVDKNNEDHSQVENNENSPGNDSDTGSLEKSSVEDDKRSNEATVPENSLVERDEDVAEDKTSDTTDDPVDADASEDEEATEVTPVTTDQETSQSVEEESSENSTENPSTVSETTTTVISDDDSATTGTGPSEAEADSNKPSDAHDDDDDEDDHEATDYSQLSREELLTEIEKIAKADSTKSTYGQARQMKSHFDEIEDVTREQALQQFVKDGGEEDGFDYKSDTLHEQFYAAFNKIREQRGQQRAVREKTRQQNLEAKQEILNRLRDFVDSEETHVSINKLKELQQEWRQIGEVPPQHNRTLWANYNALLDRFYDNRSIYFELKELDRKKNLEAKIVLAERAELLTEEQDIKKATQELDELHEEYKHIGPVPRDDQEALWQRFKTASDKIHDRRRENVESFKEELKQNLVEKQKLVEEVAEFASYDSDSIKEWNKKTKDIQVLQKRWDAIGSMPRSQAKEVNKQFWSQFKEFFAHKGEFFKRLDSLREENLQKKEALVTEAESLKDSDDWRGTSNELKRLQREWKDIGPVPEKFRETVYQRFKAACDHFFSRRRANSEETEVEYQKNLKAREEICARIEKLAEEKSSDIDELEELTAQYGETGFVPRGAMKSISERYQAAVDKFLSNAKELDDTQKQEVQVSIELGNIKNAPGANRKINQKEGSLRRQISRLEDDISLWKNNISFFASSKQADKLVADVEKKIDKASAELEQLKSQLDVLQNLRED</sequence>
<protein>
    <submittedName>
        <fullName evidence="3">DUF349 domain-containing protein</fullName>
    </submittedName>
</protein>
<feature type="coiled-coil region" evidence="1">
    <location>
        <begin position="687"/>
        <end position="755"/>
    </location>
</feature>
<dbReference type="AlphaFoldDB" id="A0AA49JGA4"/>
<evidence type="ECO:0000256" key="1">
    <source>
        <dbReference type="SAM" id="Coils"/>
    </source>
</evidence>
<feature type="compositionally biased region" description="Low complexity" evidence="2">
    <location>
        <begin position="133"/>
        <end position="150"/>
    </location>
</feature>
<reference evidence="3" key="1">
    <citation type="journal article" date="2023" name="Comput. Struct. Biotechnol. J.">
        <title>Discovery of a novel marine Bacteroidetes with a rich repertoire of carbohydrate-active enzymes.</title>
        <authorList>
            <person name="Chen B."/>
            <person name="Liu G."/>
            <person name="Chen Q."/>
            <person name="Wang H."/>
            <person name="Liu L."/>
            <person name="Tang K."/>
        </authorList>
    </citation>
    <scope>NUCLEOTIDE SEQUENCE</scope>
    <source>
        <strain evidence="3">TK19036</strain>
    </source>
</reference>